<proteinExistence type="predicted"/>
<protein>
    <recommendedName>
        <fullName evidence="4">Mannosyltransferase related to Gpi18</fullName>
    </recommendedName>
</protein>
<feature type="transmembrane region" description="Helical" evidence="1">
    <location>
        <begin position="12"/>
        <end position="30"/>
    </location>
</feature>
<accession>A0A1I5PQQ8</accession>
<evidence type="ECO:0000313" key="3">
    <source>
        <dbReference type="Proteomes" id="UP000182624"/>
    </source>
</evidence>
<feature type="transmembrane region" description="Helical" evidence="1">
    <location>
        <begin position="85"/>
        <end position="105"/>
    </location>
</feature>
<dbReference type="EMBL" id="FOXO01000001">
    <property type="protein sequence ID" value="SFP36354.1"/>
    <property type="molecule type" value="Genomic_DNA"/>
</dbReference>
<keyword evidence="3" id="KW-1185">Reference proteome</keyword>
<feature type="transmembrane region" description="Helical" evidence="1">
    <location>
        <begin position="264"/>
        <end position="281"/>
    </location>
</feature>
<feature type="transmembrane region" description="Helical" evidence="1">
    <location>
        <begin position="340"/>
        <end position="362"/>
    </location>
</feature>
<dbReference type="AlphaFoldDB" id="A0A1I5PQQ8"/>
<sequence length="407" mass="46345">MNIIKSNKLSTFIMFAIFGSILLAFLGGGGTGDAQYFMGWIENADKYGIIDGFNENHDMYPPYSALILYLVYRLFIFVPNAALFSIRFCTAAFMLISCLVAKVIFKNDKMVYILFFTTFLSVTNGYLDIFIVPFALIAYNFFKKENYLLGGLFLCLMCLMKYQPLIIMPIVAVGFVDINREKKSLEFKWDKIIQMCMGAVIPLIVTFAIYKKPFFWSIYVALFRDSNFISPNGLNFGWIVQFFYEKITGTLAGNKVDIMWSVPFKALVAFKYVFVLGYIGVLIKTLLTSEKSVVYILKNSFIVYILYYLFNTNVHENHFFVGVLLAVLIYYEVGDEFFSFLCAAAFMFNINVAVFYGVWGITGGFDRIILGVLDPTVVLAAVNVIFGIVMIVSLFENKSLDRSEISQ</sequence>
<name>A0A1I5PQQ8_9FIRM</name>
<keyword evidence="1" id="KW-0812">Transmembrane</keyword>
<feature type="transmembrane region" description="Helical" evidence="1">
    <location>
        <begin position="60"/>
        <end position="78"/>
    </location>
</feature>
<gene>
    <name evidence="2" type="ORF">SAMN04487928_101105</name>
</gene>
<reference evidence="3" key="1">
    <citation type="submission" date="2016-10" db="EMBL/GenBank/DDBJ databases">
        <authorList>
            <person name="Varghese N."/>
            <person name="Submissions S."/>
        </authorList>
    </citation>
    <scope>NUCLEOTIDE SEQUENCE [LARGE SCALE GENOMIC DNA]</scope>
    <source>
        <strain evidence="3">P18</strain>
    </source>
</reference>
<keyword evidence="1" id="KW-1133">Transmembrane helix</keyword>
<feature type="transmembrane region" description="Helical" evidence="1">
    <location>
        <begin position="148"/>
        <end position="172"/>
    </location>
</feature>
<organism evidence="2 3">
    <name type="scientific">Butyrivibrio proteoclasticus</name>
    <dbReference type="NCBI Taxonomy" id="43305"/>
    <lineage>
        <taxon>Bacteria</taxon>
        <taxon>Bacillati</taxon>
        <taxon>Bacillota</taxon>
        <taxon>Clostridia</taxon>
        <taxon>Lachnospirales</taxon>
        <taxon>Lachnospiraceae</taxon>
        <taxon>Butyrivibrio</taxon>
    </lineage>
</organism>
<dbReference type="OrthoDB" id="9911721at2"/>
<dbReference type="Proteomes" id="UP000182624">
    <property type="component" value="Unassembled WGS sequence"/>
</dbReference>
<feature type="transmembrane region" description="Helical" evidence="1">
    <location>
        <begin position="368"/>
        <end position="395"/>
    </location>
</feature>
<feature type="transmembrane region" description="Helical" evidence="1">
    <location>
        <begin position="111"/>
        <end position="136"/>
    </location>
</feature>
<evidence type="ECO:0000256" key="1">
    <source>
        <dbReference type="SAM" id="Phobius"/>
    </source>
</evidence>
<feature type="transmembrane region" description="Helical" evidence="1">
    <location>
        <begin position="192"/>
        <end position="210"/>
    </location>
</feature>
<keyword evidence="1" id="KW-0472">Membrane</keyword>
<feature type="transmembrane region" description="Helical" evidence="1">
    <location>
        <begin position="293"/>
        <end position="310"/>
    </location>
</feature>
<dbReference type="RefSeq" id="WP_074882837.1">
    <property type="nucleotide sequence ID" value="NZ_FOXO01000001.1"/>
</dbReference>
<evidence type="ECO:0000313" key="2">
    <source>
        <dbReference type="EMBL" id="SFP36354.1"/>
    </source>
</evidence>
<evidence type="ECO:0008006" key="4">
    <source>
        <dbReference type="Google" id="ProtNLM"/>
    </source>
</evidence>
<feature type="transmembrane region" description="Helical" evidence="1">
    <location>
        <begin position="316"/>
        <end position="333"/>
    </location>
</feature>